<gene>
    <name evidence="2" type="ORF">IPOD504_LOCUS238</name>
</gene>
<protein>
    <submittedName>
        <fullName evidence="2">Uncharacterized protein</fullName>
    </submittedName>
</protein>
<keyword evidence="3" id="KW-1185">Reference proteome</keyword>
<feature type="non-terminal residue" evidence="2">
    <location>
        <position position="1"/>
    </location>
</feature>
<evidence type="ECO:0000256" key="1">
    <source>
        <dbReference type="SAM" id="MobiDB-lite"/>
    </source>
</evidence>
<sequence>MMTVRKNSLNSVSLAPPTPQRLFSRVRQRPPPSARLTPMPPPPPASSPSPHSPTFATTSHYLFPAQNRC</sequence>
<reference evidence="2" key="1">
    <citation type="submission" date="2022-03" db="EMBL/GenBank/DDBJ databases">
        <authorList>
            <person name="Martin H S."/>
        </authorList>
    </citation>
    <scope>NUCLEOTIDE SEQUENCE</scope>
</reference>
<accession>A0ABN8HP89</accession>
<evidence type="ECO:0000313" key="2">
    <source>
        <dbReference type="EMBL" id="CAH2034674.1"/>
    </source>
</evidence>
<dbReference type="EMBL" id="OW152813">
    <property type="protein sequence ID" value="CAH2034674.1"/>
    <property type="molecule type" value="Genomic_DNA"/>
</dbReference>
<evidence type="ECO:0000313" key="3">
    <source>
        <dbReference type="Proteomes" id="UP000837857"/>
    </source>
</evidence>
<proteinExistence type="predicted"/>
<feature type="compositionally biased region" description="Pro residues" evidence="1">
    <location>
        <begin position="29"/>
        <end position="51"/>
    </location>
</feature>
<feature type="region of interest" description="Disordered" evidence="1">
    <location>
        <begin position="1"/>
        <end position="69"/>
    </location>
</feature>
<feature type="compositionally biased region" description="Polar residues" evidence="1">
    <location>
        <begin position="1"/>
        <end position="13"/>
    </location>
</feature>
<name>A0ABN8HP89_9NEOP</name>
<organism evidence="2 3">
    <name type="scientific">Iphiclides podalirius</name>
    <name type="common">scarce swallowtail</name>
    <dbReference type="NCBI Taxonomy" id="110791"/>
    <lineage>
        <taxon>Eukaryota</taxon>
        <taxon>Metazoa</taxon>
        <taxon>Ecdysozoa</taxon>
        <taxon>Arthropoda</taxon>
        <taxon>Hexapoda</taxon>
        <taxon>Insecta</taxon>
        <taxon>Pterygota</taxon>
        <taxon>Neoptera</taxon>
        <taxon>Endopterygota</taxon>
        <taxon>Lepidoptera</taxon>
        <taxon>Glossata</taxon>
        <taxon>Ditrysia</taxon>
        <taxon>Papilionoidea</taxon>
        <taxon>Papilionidae</taxon>
        <taxon>Papilioninae</taxon>
        <taxon>Iphiclides</taxon>
    </lineage>
</organism>
<dbReference type="Proteomes" id="UP000837857">
    <property type="component" value="Chromosome 1"/>
</dbReference>